<sequence>MHESEFNELLKTIGDFNVSLESIFEEHEITKFSSTQLTHLCLKAVEYDGDDLTSVPKPINGIPFSTTDYYAICTKAVENTGKALAHVPIELRDFALCFKAVKQHGFALEFVPSSSESKIQEQEYIRLWNESVKTYGLALEKIPLKYRNASLCNTAVLQNPLAFKWVPNPAITKDSVLSREEYINICFSTIKTDGLLLERMINDPLIDPPTLKQLTYFAVKHNARTIEFANPSLFTEMEYRDLCMMAVKYNGLALQYIPAPQNGKPFSTEYYFTLCKAAVGKDAEALQYVVNDELKKKIIDSVTPFEILANSYTAINYFPKGYENLDEINYKFLSGIEHVVIASNGNAQQKEIRDSYLAYANKSKRKGKTLFIYSEDLENFLNYMNSIKLLQSLNLVMLDHFQQYNEQICGKNSDDIINLLRTYLNINRVTLLGCATAKSKPLVSEKALFTQLKHEFDGIKKDACSLVLSSLPLEEKKASKILETQKNPTYFLYKNKDEYILEYRASGGKKELVSLSQKQVDQLFNVLGKPNHQFPEKGHELFSSLNSKVKIELWALRTTMLASFKSNNSTYQQRKSIFPFLTKGVLQPEDIEKLEESLLKKLFLEITNTPDIQRPITLKGYTQGIYVDVQNNRFYFSDTNIYSQGYSQSLFATSEESIDDKELTALHNRLLAAMFGEEIGSETKYKSLIGTTMDKSSNNS</sequence>
<feature type="domain" description="DUF4116" evidence="1">
    <location>
        <begin position="72"/>
        <end position="113"/>
    </location>
</feature>
<dbReference type="PATRIC" id="fig|29422.6.peg.2969"/>
<proteinExistence type="predicted"/>
<evidence type="ECO:0000313" key="2">
    <source>
        <dbReference type="EMBL" id="KTC77907.1"/>
    </source>
</evidence>
<organism evidence="2 3">
    <name type="scientific">Legionella brunensis</name>
    <dbReference type="NCBI Taxonomy" id="29422"/>
    <lineage>
        <taxon>Bacteria</taxon>
        <taxon>Pseudomonadati</taxon>
        <taxon>Pseudomonadota</taxon>
        <taxon>Gammaproteobacteria</taxon>
        <taxon>Legionellales</taxon>
        <taxon>Legionellaceae</taxon>
        <taxon>Legionella</taxon>
    </lineage>
</organism>
<dbReference type="Pfam" id="PF13475">
    <property type="entry name" value="DUF4116"/>
    <property type="match status" value="1"/>
</dbReference>
<accession>A0A0W0S349</accession>
<dbReference type="Proteomes" id="UP000054742">
    <property type="component" value="Unassembled WGS sequence"/>
</dbReference>
<name>A0A0W0S349_9GAMM</name>
<keyword evidence="3" id="KW-1185">Reference proteome</keyword>
<reference evidence="2 3" key="1">
    <citation type="submission" date="2015-11" db="EMBL/GenBank/DDBJ databases">
        <title>Genomic analysis of 38 Legionella species identifies large and diverse effector repertoires.</title>
        <authorList>
            <person name="Burstein D."/>
            <person name="Amaro F."/>
            <person name="Zusman T."/>
            <person name="Lifshitz Z."/>
            <person name="Cohen O."/>
            <person name="Gilbert J.A."/>
            <person name="Pupko T."/>
            <person name="Shuman H.A."/>
            <person name="Segal G."/>
        </authorList>
    </citation>
    <scope>NUCLEOTIDE SEQUENCE [LARGE SCALE GENOMIC DNA]</scope>
    <source>
        <strain evidence="2 3">ATCC 43878</strain>
    </source>
</reference>
<evidence type="ECO:0000313" key="3">
    <source>
        <dbReference type="Proteomes" id="UP000054742"/>
    </source>
</evidence>
<dbReference type="AlphaFoldDB" id="A0A0W0S349"/>
<evidence type="ECO:0000259" key="1">
    <source>
        <dbReference type="Pfam" id="PF13475"/>
    </source>
</evidence>
<dbReference type="OrthoDB" id="999826at2"/>
<protein>
    <recommendedName>
        <fullName evidence="1">DUF4116 domain-containing protein</fullName>
    </recommendedName>
</protein>
<dbReference type="STRING" id="29422.Lbru_2800"/>
<dbReference type="EMBL" id="LNXV01000034">
    <property type="protein sequence ID" value="KTC77907.1"/>
    <property type="molecule type" value="Genomic_DNA"/>
</dbReference>
<dbReference type="InterPro" id="IPR025197">
    <property type="entry name" value="DUF4116"/>
</dbReference>
<gene>
    <name evidence="2" type="ORF">Lbru_2800</name>
</gene>
<comment type="caution">
    <text evidence="2">The sequence shown here is derived from an EMBL/GenBank/DDBJ whole genome shotgun (WGS) entry which is preliminary data.</text>
</comment>
<dbReference type="RefSeq" id="WP_058442775.1">
    <property type="nucleotide sequence ID" value="NZ_CAAAHU010000011.1"/>
</dbReference>